<evidence type="ECO:0000256" key="3">
    <source>
        <dbReference type="ARBA" id="ARBA00022839"/>
    </source>
</evidence>
<evidence type="ECO:0000259" key="7">
    <source>
        <dbReference type="SMART" id="SM00475"/>
    </source>
</evidence>
<dbReference type="CDD" id="cd09898">
    <property type="entry name" value="H3TH_53EXO"/>
    <property type="match status" value="1"/>
</dbReference>
<dbReference type="InterPro" id="IPR038969">
    <property type="entry name" value="FEN"/>
</dbReference>
<evidence type="ECO:0000313" key="9">
    <source>
        <dbReference type="Proteomes" id="UP001501690"/>
    </source>
</evidence>
<dbReference type="InterPro" id="IPR020046">
    <property type="entry name" value="5-3_exonucl_a-hlix_arch_N"/>
</dbReference>
<name>A0ABN2HX68_9MICO</name>
<dbReference type="CDD" id="cd09859">
    <property type="entry name" value="PIN_53EXO"/>
    <property type="match status" value="1"/>
</dbReference>
<dbReference type="SMART" id="SM00475">
    <property type="entry name" value="53EXOc"/>
    <property type="match status" value="1"/>
</dbReference>
<dbReference type="EMBL" id="BAAAPL010000001">
    <property type="protein sequence ID" value="GAA1695032.1"/>
    <property type="molecule type" value="Genomic_DNA"/>
</dbReference>
<dbReference type="Proteomes" id="UP001501690">
    <property type="component" value="Unassembled WGS sequence"/>
</dbReference>
<dbReference type="Gene3D" id="1.10.150.20">
    <property type="entry name" value="5' to 3' exonuclease, C-terminal subdomain"/>
    <property type="match status" value="1"/>
</dbReference>
<dbReference type="Pfam" id="PF02739">
    <property type="entry name" value="5_3_exonuc_N"/>
    <property type="match status" value="1"/>
</dbReference>
<evidence type="ECO:0000256" key="6">
    <source>
        <dbReference type="ARBA" id="ARBA00050026"/>
    </source>
</evidence>
<evidence type="ECO:0000313" key="8">
    <source>
        <dbReference type="EMBL" id="GAA1695032.1"/>
    </source>
</evidence>
<dbReference type="InterPro" id="IPR002421">
    <property type="entry name" value="5-3_exonuclease"/>
</dbReference>
<keyword evidence="3 8" id="KW-0269">Exonuclease</keyword>
<dbReference type="InterPro" id="IPR008918">
    <property type="entry name" value="HhH2"/>
</dbReference>
<reference evidence="8 9" key="1">
    <citation type="journal article" date="2019" name="Int. J. Syst. Evol. Microbiol.">
        <title>The Global Catalogue of Microorganisms (GCM) 10K type strain sequencing project: providing services to taxonomists for standard genome sequencing and annotation.</title>
        <authorList>
            <consortium name="The Broad Institute Genomics Platform"/>
            <consortium name="The Broad Institute Genome Sequencing Center for Infectious Disease"/>
            <person name="Wu L."/>
            <person name="Ma J."/>
        </authorList>
    </citation>
    <scope>NUCLEOTIDE SEQUENCE [LARGE SCALE GENOMIC DNA]</scope>
    <source>
        <strain evidence="8 9">JCM 15577</strain>
    </source>
</reference>
<dbReference type="Pfam" id="PF01367">
    <property type="entry name" value="5_3_exonuc"/>
    <property type="match status" value="1"/>
</dbReference>
<keyword evidence="4" id="KW-0238">DNA-binding</keyword>
<dbReference type="SMART" id="SM00279">
    <property type="entry name" value="HhH2"/>
    <property type="match status" value="1"/>
</dbReference>
<feature type="domain" description="5'-3' exonuclease" evidence="7">
    <location>
        <begin position="8"/>
        <end position="279"/>
    </location>
</feature>
<evidence type="ECO:0000256" key="2">
    <source>
        <dbReference type="ARBA" id="ARBA00022801"/>
    </source>
</evidence>
<evidence type="ECO:0000256" key="4">
    <source>
        <dbReference type="ARBA" id="ARBA00023125"/>
    </source>
</evidence>
<dbReference type="PANTHER" id="PTHR42646:SF2">
    <property type="entry name" value="5'-3' EXONUCLEASE FAMILY PROTEIN"/>
    <property type="match status" value="1"/>
</dbReference>
<comment type="caution">
    <text evidence="8">The sequence shown here is derived from an EMBL/GenBank/DDBJ whole genome shotgun (WGS) entry which is preliminary data.</text>
</comment>
<accession>A0ABN2HX68</accession>
<proteinExistence type="predicted"/>
<dbReference type="Gene3D" id="3.40.50.1010">
    <property type="entry name" value="5'-nuclease"/>
    <property type="match status" value="1"/>
</dbReference>
<keyword evidence="1" id="KW-0540">Nuclease</keyword>
<dbReference type="SUPFAM" id="SSF88723">
    <property type="entry name" value="PIN domain-like"/>
    <property type="match status" value="1"/>
</dbReference>
<keyword evidence="2" id="KW-0378">Hydrolase</keyword>
<keyword evidence="9" id="KW-1185">Reference proteome</keyword>
<gene>
    <name evidence="8" type="ORF">GCM10009808_10200</name>
</gene>
<dbReference type="InterPro" id="IPR029060">
    <property type="entry name" value="PIN-like_dom_sf"/>
</dbReference>
<dbReference type="InterPro" id="IPR020045">
    <property type="entry name" value="DNA_polI_H3TH"/>
</dbReference>
<sequence>MTMSTHSDRLMLLDSASLYFRAFYGVPDTVHAPDGTPVNAVRGFLDMIAKLVTRYEPTHLVACWDDDWRPQWRVDLIPSYKTHRVVEAVAAGPDVEEVPDPLQIQVPIILEALAALGIAVIGAPEHEADDVIGTLATTATGAVDIVTGDRDLFQLVDDARDVRVIYTARGMSNLEDVTDATVVAKYGVLPSQYADFATLRGDSSDGLPGVVGIGEKTAATLLAAHGDLAGIRAAAAAGDGMSAGVRNKVLAGGDYLDVAPAVVQVVTDLDLPTPDTALRPLDAAARASAIALAERWSLGISVSRVIDALDRT</sequence>
<comment type="function">
    <text evidence="5">5'-3' exonuclease acting preferentially on double-stranded DNA.</text>
</comment>
<organism evidence="8 9">
    <name type="scientific">Microbacterium sediminicola</name>
    <dbReference type="NCBI Taxonomy" id="415210"/>
    <lineage>
        <taxon>Bacteria</taxon>
        <taxon>Bacillati</taxon>
        <taxon>Actinomycetota</taxon>
        <taxon>Actinomycetes</taxon>
        <taxon>Micrococcales</taxon>
        <taxon>Microbacteriaceae</taxon>
        <taxon>Microbacterium</taxon>
    </lineage>
</organism>
<evidence type="ECO:0000256" key="5">
    <source>
        <dbReference type="ARBA" id="ARBA00049957"/>
    </source>
</evidence>
<protein>
    <recommendedName>
        <fullName evidence="6">5'-3' exonuclease</fullName>
    </recommendedName>
</protein>
<evidence type="ECO:0000256" key="1">
    <source>
        <dbReference type="ARBA" id="ARBA00022722"/>
    </source>
</evidence>
<dbReference type="SUPFAM" id="SSF47807">
    <property type="entry name" value="5' to 3' exonuclease, C-terminal subdomain"/>
    <property type="match status" value="1"/>
</dbReference>
<dbReference type="GO" id="GO:0004527">
    <property type="term" value="F:exonuclease activity"/>
    <property type="evidence" value="ECO:0007669"/>
    <property type="project" value="UniProtKB-KW"/>
</dbReference>
<dbReference type="PANTHER" id="PTHR42646">
    <property type="entry name" value="FLAP ENDONUCLEASE XNI"/>
    <property type="match status" value="1"/>
</dbReference>
<dbReference type="InterPro" id="IPR036279">
    <property type="entry name" value="5-3_exonuclease_C_sf"/>
</dbReference>